<evidence type="ECO:0000313" key="4">
    <source>
        <dbReference type="Proteomes" id="UP000702425"/>
    </source>
</evidence>
<evidence type="ECO:0000256" key="1">
    <source>
        <dbReference type="SAM" id="MobiDB-lite"/>
    </source>
</evidence>
<protein>
    <recommendedName>
        <fullName evidence="2">GMT-like wHTH domain-containing protein</fullName>
    </recommendedName>
</protein>
<dbReference type="NCBIfam" id="TIGR04474">
    <property type="entry name" value="tcm_partner"/>
    <property type="match status" value="1"/>
</dbReference>
<feature type="domain" description="GMT-like wHTH" evidence="2">
    <location>
        <begin position="288"/>
        <end position="357"/>
    </location>
</feature>
<dbReference type="Proteomes" id="UP000702425">
    <property type="component" value="Unassembled WGS sequence"/>
</dbReference>
<name>A0ABX2CSW9_9CYAN</name>
<comment type="caution">
    <text evidence="3">The sequence shown here is derived from an EMBL/GenBank/DDBJ whole genome shotgun (WGS) entry which is preliminary data.</text>
</comment>
<gene>
    <name evidence="3" type="ORF">E5S67_01040</name>
</gene>
<sequence length="380" mass="43157">MVNNSFYDKPKEQSLVKIEIVAKYFGAWAKIMISQIKKIPFSKRPPNIAYVDLFSGPGYYKDGCKSTPLLILESVLAESQMREQFVTIFNDIDSTNTESLARAIASLPGIDTLRHLPIILNKEVGEEIIQDIKKNIKSAPTLFFIDPFGYKGLSISLIGSVISNWGSDCIFFFNYNRINMDVNNPVVKKEMNSFFGEKRADALREELKPMQPEERESTIVKSICQALKDVGGSHVQDFCFKKSSASRTSHYLIFISKNKRGHSIMKDIMAQKSSIFTQGVPSFEYNQSQAAIQLSLFDFQPIDDLENMLLDEFAGQTLTMEEIYNQHHVGKRYISKNYKEALKKLEQQGKIVADPSASQRRKPKGEITFGEQVRVTFPPK</sequence>
<reference evidence="3 4" key="1">
    <citation type="journal article" date="2020" name="Sci. Rep.">
        <title>A novel cyanobacterial geosmin producer, revising GeoA distribution and dispersion patterns in Bacteria.</title>
        <authorList>
            <person name="Churro C."/>
            <person name="Semedo-Aguiar A.P."/>
            <person name="Silva A.D."/>
            <person name="Pereira-Leal J.B."/>
            <person name="Leite R.B."/>
        </authorList>
    </citation>
    <scope>NUCLEOTIDE SEQUENCE [LARGE SCALE GENOMIC DNA]</scope>
    <source>
        <strain evidence="3 4">IPMA8</strain>
    </source>
</reference>
<dbReference type="RefSeq" id="WP_172186002.1">
    <property type="nucleotide sequence ID" value="NZ_CAWPPK010000035.1"/>
</dbReference>
<evidence type="ECO:0000259" key="2">
    <source>
        <dbReference type="Pfam" id="PF22560"/>
    </source>
</evidence>
<organism evidence="3 4">
    <name type="scientific">Microcoleus asticus IPMA8</name>
    <dbReference type="NCBI Taxonomy" id="2563858"/>
    <lineage>
        <taxon>Bacteria</taxon>
        <taxon>Bacillati</taxon>
        <taxon>Cyanobacteriota</taxon>
        <taxon>Cyanophyceae</taxon>
        <taxon>Oscillatoriophycideae</taxon>
        <taxon>Oscillatoriales</taxon>
        <taxon>Microcoleaceae</taxon>
        <taxon>Microcoleus</taxon>
        <taxon>Microcoleus asticus</taxon>
    </lineage>
</organism>
<dbReference type="InterPro" id="IPR031009">
    <property type="entry name" value="Tcm_partner"/>
</dbReference>
<dbReference type="InterPro" id="IPR054339">
    <property type="entry name" value="GMT_wHTH"/>
</dbReference>
<feature type="region of interest" description="Disordered" evidence="1">
    <location>
        <begin position="352"/>
        <end position="380"/>
    </location>
</feature>
<proteinExistence type="predicted"/>
<accession>A0ABX2CSW9</accession>
<dbReference type="EMBL" id="SRRZ01000013">
    <property type="protein sequence ID" value="NQE33321.1"/>
    <property type="molecule type" value="Genomic_DNA"/>
</dbReference>
<dbReference type="Pfam" id="PF22560">
    <property type="entry name" value="GMT-wHTH"/>
    <property type="match status" value="1"/>
</dbReference>
<keyword evidence="4" id="KW-1185">Reference proteome</keyword>
<evidence type="ECO:0000313" key="3">
    <source>
        <dbReference type="EMBL" id="NQE33321.1"/>
    </source>
</evidence>